<sequence>MPPLFKRRQSSPKPTQRQIEERQMVLERLQRLSQGLDPWMLIEPTIAAARTRQETYDQANNQSLQDEDYGIPTADTFDEDNTQRNFIEDVQAIHTEANQSERQNRTRTQWEDVLPSLDGAYLLLKAHTKNWTLPNSFDNHTHMFCDCNDNHYRTVDLIDLNGQKQERIRFCLCTPDLLHLLGHGYLGSSPVAPTAAFSFDLLGFHNHLWNWCTIAYQPFMQAMKLRLEERSPPLLTALGKSRDFRTNFSATVDIYRNLMNRTDSMANEVLDLTKQERLARDTCPACFGKSMDLTNTPSPLIICLDGNFQQRHHAAASKNYHPLMTPDRFVQPEAINAMDATIGLHEQLNQIRPTTDKCADAHTAADDKRNNSTWKACDDTGLMGCCCRHDAVVSLANITGGGEKRKYPLAILQQRNMFSEHQNCLTFGTSVFHSYVHNWKCQIEFSPRFNDGWGLSDGEGLERLWSFLSSLISSLRYSTRNHRLSALAHKVSFHNERGILQLVQWLRQKYRIASSKRLDAEKILGSLAVLRNPFDTHQGTYTSAFLKSQWINQVNFQKSHNDTETEENEQLAAFLDQEATLTRLRSELNGMVDLFNPSAYNRILEMVQEFAMAEEQQRAIARNLGGVPAHLTGSDDERKARLLVWHAKSKLYVHAVELYAERQPLNRGTPVGTTLTTRILAAMDRRKKPIQALLKKFNLYRTDYLTRFAPSQLNLPENQPLTYHTFSNLSLDHSFWQDVYLYHSREPWALSADVRKGIQAILIVERTSEEMVMIKQELKNAMSWAVGYHEKLSSSIHHIEAQGGEEFNALAEWLPAVKLGDIDNTAKTKLVLPVLTDQIAEHNEAPQAVDGGNNADADDVVEMLDPADVMAMLNLGAGDNNAGGNTDNNNVNP</sequence>
<gene>
    <name evidence="2" type="ORF">PCASD_00110</name>
</gene>
<dbReference type="PANTHER" id="PTHR33096">
    <property type="entry name" value="CXC2 DOMAIN-CONTAINING PROTEIN"/>
    <property type="match status" value="1"/>
</dbReference>
<evidence type="ECO:0000313" key="3">
    <source>
        <dbReference type="Proteomes" id="UP000235392"/>
    </source>
</evidence>
<evidence type="ECO:0000313" key="2">
    <source>
        <dbReference type="EMBL" id="PLW52335.1"/>
    </source>
</evidence>
<dbReference type="AlphaFoldDB" id="A0A2N5VQQ7"/>
<accession>A0A2N5VQQ7</accession>
<dbReference type="Pfam" id="PF18758">
    <property type="entry name" value="KDZ"/>
    <property type="match status" value="1"/>
</dbReference>
<feature type="domain" description="CxC1-like cysteine cluster associated with KDZ transposases" evidence="1">
    <location>
        <begin position="130"/>
        <end position="231"/>
    </location>
</feature>
<evidence type="ECO:0000259" key="1">
    <source>
        <dbReference type="Pfam" id="PF18802"/>
    </source>
</evidence>
<dbReference type="Pfam" id="PF18802">
    <property type="entry name" value="CxC1"/>
    <property type="match status" value="1"/>
</dbReference>
<organism evidence="2 3">
    <name type="scientific">Puccinia coronata f. sp. avenae</name>
    <dbReference type="NCBI Taxonomy" id="200324"/>
    <lineage>
        <taxon>Eukaryota</taxon>
        <taxon>Fungi</taxon>
        <taxon>Dikarya</taxon>
        <taxon>Basidiomycota</taxon>
        <taxon>Pucciniomycotina</taxon>
        <taxon>Pucciniomycetes</taxon>
        <taxon>Pucciniales</taxon>
        <taxon>Pucciniaceae</taxon>
        <taxon>Puccinia</taxon>
    </lineage>
</organism>
<name>A0A2N5VQQ7_9BASI</name>
<protein>
    <recommendedName>
        <fullName evidence="1">CxC1-like cysteine cluster associated with KDZ transposases domain-containing protein</fullName>
    </recommendedName>
</protein>
<dbReference type="PANTHER" id="PTHR33096:SF1">
    <property type="entry name" value="CXC1-LIKE CYSTEINE CLUSTER ASSOCIATED WITH KDZ TRANSPOSASES DOMAIN-CONTAINING PROTEIN"/>
    <property type="match status" value="1"/>
</dbReference>
<dbReference type="InterPro" id="IPR041320">
    <property type="entry name" value="CxC1"/>
</dbReference>
<dbReference type="EMBL" id="PGCI01000001">
    <property type="protein sequence ID" value="PLW52335.1"/>
    <property type="molecule type" value="Genomic_DNA"/>
</dbReference>
<comment type="caution">
    <text evidence="2">The sequence shown here is derived from an EMBL/GenBank/DDBJ whole genome shotgun (WGS) entry which is preliminary data.</text>
</comment>
<proteinExistence type="predicted"/>
<dbReference type="InterPro" id="IPR040521">
    <property type="entry name" value="KDZ"/>
</dbReference>
<dbReference type="Proteomes" id="UP000235392">
    <property type="component" value="Unassembled WGS sequence"/>
</dbReference>
<reference evidence="2 3" key="1">
    <citation type="submission" date="2017-11" db="EMBL/GenBank/DDBJ databases">
        <title>De novo assembly and phasing of dikaryotic genomes from two isolates of Puccinia coronata f. sp. avenae, the causal agent of oat crown rust.</title>
        <authorList>
            <person name="Miller M.E."/>
            <person name="Zhang Y."/>
            <person name="Omidvar V."/>
            <person name="Sperschneider J."/>
            <person name="Schwessinger B."/>
            <person name="Raley C."/>
            <person name="Palmer J.M."/>
            <person name="Garnica D."/>
            <person name="Upadhyaya N."/>
            <person name="Rathjen J."/>
            <person name="Taylor J.M."/>
            <person name="Park R.F."/>
            <person name="Dodds P.N."/>
            <person name="Hirsch C.D."/>
            <person name="Kianian S.F."/>
            <person name="Figueroa M."/>
        </authorList>
    </citation>
    <scope>NUCLEOTIDE SEQUENCE [LARGE SCALE GENOMIC DNA]</scope>
    <source>
        <strain evidence="2">12SD80</strain>
    </source>
</reference>